<protein>
    <recommendedName>
        <fullName evidence="1">N-acetyltransferase domain-containing protein</fullName>
    </recommendedName>
</protein>
<dbReference type="SUPFAM" id="SSF55729">
    <property type="entry name" value="Acyl-CoA N-acyltransferases (Nat)"/>
    <property type="match status" value="1"/>
</dbReference>
<feature type="domain" description="N-acetyltransferase" evidence="1">
    <location>
        <begin position="120"/>
        <end position="258"/>
    </location>
</feature>
<evidence type="ECO:0000259" key="1">
    <source>
        <dbReference type="PROSITE" id="PS51186"/>
    </source>
</evidence>
<accession>A0A319EKV3</accession>
<evidence type="ECO:0000313" key="3">
    <source>
        <dbReference type="Proteomes" id="UP000248423"/>
    </source>
</evidence>
<dbReference type="Gene3D" id="3.40.630.30">
    <property type="match status" value="1"/>
</dbReference>
<dbReference type="PANTHER" id="PTHR42791">
    <property type="entry name" value="GNAT FAMILY ACETYLTRANSFERASE"/>
    <property type="match status" value="1"/>
</dbReference>
<dbReference type="InterPro" id="IPR000182">
    <property type="entry name" value="GNAT_dom"/>
</dbReference>
<sequence>MAASQTLPLFRVYDERQSIRAVANTITISFAQDPLISWLRPRFPPWTRNNTETFKWQYRRVQRAIADGIVLQSGPTAHLDRFFPSRSLKRCHTEPEVLGSVIEARRSEGEDEDEDAGAVVILFPPREHRKWTLARIFLLCKLSLLDIFRSVCERGTNAQRLAIMVTTHDKAIARIEKLHQLCDMWYLEVVAVHPSLQGRRLGQKAMASVLEYINHKPVVLECTSESNIPFYRKLGFEIVEEVELTESGEAVRLWFMLRQASGSGHSN</sequence>
<proteinExistence type="predicted"/>
<evidence type="ECO:0000313" key="2">
    <source>
        <dbReference type="EMBL" id="PYI10912.1"/>
    </source>
</evidence>
<dbReference type="PROSITE" id="PS51186">
    <property type="entry name" value="GNAT"/>
    <property type="match status" value="1"/>
</dbReference>
<dbReference type="GO" id="GO:0016747">
    <property type="term" value="F:acyltransferase activity, transferring groups other than amino-acyl groups"/>
    <property type="evidence" value="ECO:0007669"/>
    <property type="project" value="InterPro"/>
</dbReference>
<dbReference type="InterPro" id="IPR016181">
    <property type="entry name" value="Acyl_CoA_acyltransferase"/>
</dbReference>
<dbReference type="EMBL" id="KZ826319">
    <property type="protein sequence ID" value="PYI10912.1"/>
    <property type="molecule type" value="Genomic_DNA"/>
</dbReference>
<gene>
    <name evidence="2" type="ORF">BO78DRAFT_403485</name>
</gene>
<dbReference type="OrthoDB" id="512662at2759"/>
<dbReference type="PANTHER" id="PTHR42791:SF1">
    <property type="entry name" value="N-ACETYLTRANSFERASE DOMAIN-CONTAINING PROTEIN"/>
    <property type="match status" value="1"/>
</dbReference>
<dbReference type="AlphaFoldDB" id="A0A319EKV3"/>
<dbReference type="Proteomes" id="UP000248423">
    <property type="component" value="Unassembled WGS sequence"/>
</dbReference>
<reference evidence="2 3" key="1">
    <citation type="submission" date="2018-02" db="EMBL/GenBank/DDBJ databases">
        <title>The genomes of Aspergillus section Nigri reveals drivers in fungal speciation.</title>
        <authorList>
            <consortium name="DOE Joint Genome Institute"/>
            <person name="Vesth T.C."/>
            <person name="Nybo J."/>
            <person name="Theobald S."/>
            <person name="Brandl J."/>
            <person name="Frisvad J.C."/>
            <person name="Nielsen K.F."/>
            <person name="Lyhne E.K."/>
            <person name="Kogle M.E."/>
            <person name="Kuo A."/>
            <person name="Riley R."/>
            <person name="Clum A."/>
            <person name="Nolan M."/>
            <person name="Lipzen A."/>
            <person name="Salamov A."/>
            <person name="Henrissat B."/>
            <person name="Wiebenga A."/>
            <person name="De vries R.P."/>
            <person name="Grigoriev I.V."/>
            <person name="Mortensen U.H."/>
            <person name="Andersen M.R."/>
            <person name="Baker S.E."/>
        </authorList>
    </citation>
    <scope>NUCLEOTIDE SEQUENCE [LARGE SCALE GENOMIC DNA]</scope>
    <source>
        <strain evidence="2 3">CBS 121057</strain>
    </source>
</reference>
<dbReference type="InterPro" id="IPR052523">
    <property type="entry name" value="Trichothecene_AcTrans"/>
</dbReference>
<dbReference type="VEuPathDB" id="FungiDB:BO78DRAFT_403485"/>
<dbReference type="Pfam" id="PF13508">
    <property type="entry name" value="Acetyltransf_7"/>
    <property type="match status" value="1"/>
</dbReference>
<keyword evidence="3" id="KW-1185">Reference proteome</keyword>
<name>A0A319EKV3_ASPSB</name>
<organism evidence="2 3">
    <name type="scientific">Aspergillus sclerotiicarbonarius (strain CBS 121057 / IBT 28362)</name>
    <dbReference type="NCBI Taxonomy" id="1448318"/>
    <lineage>
        <taxon>Eukaryota</taxon>
        <taxon>Fungi</taxon>
        <taxon>Dikarya</taxon>
        <taxon>Ascomycota</taxon>
        <taxon>Pezizomycotina</taxon>
        <taxon>Eurotiomycetes</taxon>
        <taxon>Eurotiomycetidae</taxon>
        <taxon>Eurotiales</taxon>
        <taxon>Aspergillaceae</taxon>
        <taxon>Aspergillus</taxon>
        <taxon>Aspergillus subgen. Circumdati</taxon>
    </lineage>
</organism>
<dbReference type="CDD" id="cd04301">
    <property type="entry name" value="NAT_SF"/>
    <property type="match status" value="1"/>
</dbReference>